<evidence type="ECO:0000256" key="1">
    <source>
        <dbReference type="SAM" id="MobiDB-lite"/>
    </source>
</evidence>
<accession>A0A7V7TWL6</accession>
<protein>
    <submittedName>
        <fullName evidence="4">Peptidoglycan-binding protein</fullName>
    </submittedName>
</protein>
<name>A0A7V7TWL6_9HYPH</name>
<feature type="compositionally biased region" description="Low complexity" evidence="1">
    <location>
        <begin position="179"/>
        <end position="192"/>
    </location>
</feature>
<feature type="compositionally biased region" description="Basic residues" evidence="1">
    <location>
        <begin position="7"/>
        <end position="21"/>
    </location>
</feature>
<dbReference type="AlphaFoldDB" id="A0A7V7TWL6"/>
<comment type="caution">
    <text evidence="4">The sequence shown here is derived from an EMBL/GenBank/DDBJ whole genome shotgun (WGS) entry which is preliminary data.</text>
</comment>
<keyword evidence="2" id="KW-0812">Transmembrane</keyword>
<feature type="region of interest" description="Disordered" evidence="1">
    <location>
        <begin position="175"/>
        <end position="195"/>
    </location>
</feature>
<feature type="transmembrane region" description="Helical" evidence="2">
    <location>
        <begin position="46"/>
        <end position="65"/>
    </location>
</feature>
<keyword evidence="5" id="KW-1185">Reference proteome</keyword>
<keyword evidence="2" id="KW-1133">Transmembrane helix</keyword>
<dbReference type="InterPro" id="IPR002477">
    <property type="entry name" value="Peptidoglycan-bd-like"/>
</dbReference>
<feature type="domain" description="Peptidoglycan binding-like" evidence="3">
    <location>
        <begin position="100"/>
        <end position="154"/>
    </location>
</feature>
<dbReference type="InterPro" id="IPR036366">
    <property type="entry name" value="PGBDSf"/>
</dbReference>
<dbReference type="InterPro" id="IPR036365">
    <property type="entry name" value="PGBD-like_sf"/>
</dbReference>
<evidence type="ECO:0000259" key="3">
    <source>
        <dbReference type="Pfam" id="PF01471"/>
    </source>
</evidence>
<gene>
    <name evidence="4" type="ORF">F6X38_10350</name>
</gene>
<sequence>MRDTRKPNSRSRKPVARRKAGPRALAGVARLAVAAARPIARRPATSASLAAFAAFFGILATNALTAQTGRHMHPLLATRPGAASAPVAGNDAAPGGLSVPLVVEVQTALAEAGYYGLPVDGRPGPATSAAIRSYQSDHGLGVDGEASPRLLAAMRGDGETRGTDDRRVASLDDVETGTASDAAPASVAAPPAADRPNRDLVRRIQEGLNSAKIAELEADGVMGSRTEAAIRNFQAMQGLRVTGVPDETVLSKLKAVGASHR</sequence>
<feature type="region of interest" description="Disordered" evidence="1">
    <location>
        <begin position="1"/>
        <end position="22"/>
    </location>
</feature>
<keyword evidence="2" id="KW-0472">Membrane</keyword>
<evidence type="ECO:0000313" key="4">
    <source>
        <dbReference type="EMBL" id="KAB0679965.1"/>
    </source>
</evidence>
<dbReference type="Proteomes" id="UP000432089">
    <property type="component" value="Unassembled WGS sequence"/>
</dbReference>
<evidence type="ECO:0000256" key="2">
    <source>
        <dbReference type="SAM" id="Phobius"/>
    </source>
</evidence>
<proteinExistence type="predicted"/>
<dbReference type="SUPFAM" id="SSF47090">
    <property type="entry name" value="PGBD-like"/>
    <property type="match status" value="2"/>
</dbReference>
<feature type="domain" description="Peptidoglycan binding-like" evidence="3">
    <location>
        <begin position="198"/>
        <end position="253"/>
    </location>
</feature>
<reference evidence="4 5" key="1">
    <citation type="submission" date="2019-09" db="EMBL/GenBank/DDBJ databases">
        <title>YIM 132180 draft genome.</title>
        <authorList>
            <person name="Zhang K."/>
        </authorList>
    </citation>
    <scope>NUCLEOTIDE SEQUENCE [LARGE SCALE GENOMIC DNA]</scope>
    <source>
        <strain evidence="4 5">YIM 132180</strain>
    </source>
</reference>
<dbReference type="Pfam" id="PF01471">
    <property type="entry name" value="PG_binding_1"/>
    <property type="match status" value="2"/>
</dbReference>
<dbReference type="EMBL" id="VZDO01000007">
    <property type="protein sequence ID" value="KAB0679965.1"/>
    <property type="molecule type" value="Genomic_DNA"/>
</dbReference>
<dbReference type="RefSeq" id="WP_150969656.1">
    <property type="nucleotide sequence ID" value="NZ_VZDO01000007.1"/>
</dbReference>
<evidence type="ECO:0000313" key="5">
    <source>
        <dbReference type="Proteomes" id="UP000432089"/>
    </source>
</evidence>
<dbReference type="Gene3D" id="1.10.101.10">
    <property type="entry name" value="PGBD-like superfamily/PGBD"/>
    <property type="match status" value="2"/>
</dbReference>
<organism evidence="4 5">
    <name type="scientific">Plantimonas leprariae</name>
    <dbReference type="NCBI Taxonomy" id="2615207"/>
    <lineage>
        <taxon>Bacteria</taxon>
        <taxon>Pseudomonadati</taxon>
        <taxon>Pseudomonadota</taxon>
        <taxon>Alphaproteobacteria</taxon>
        <taxon>Hyphomicrobiales</taxon>
        <taxon>Aurantimonadaceae</taxon>
        <taxon>Plantimonas</taxon>
    </lineage>
</organism>